<gene>
    <name evidence="1" type="ORF">METZ01_LOCUS207227</name>
</gene>
<protein>
    <recommendedName>
        <fullName evidence="2">TonB-dependent receptor-like beta-barrel domain-containing protein</fullName>
    </recommendedName>
</protein>
<evidence type="ECO:0008006" key="2">
    <source>
        <dbReference type="Google" id="ProtNLM"/>
    </source>
</evidence>
<evidence type="ECO:0000313" key="1">
    <source>
        <dbReference type="EMBL" id="SVB54373.1"/>
    </source>
</evidence>
<feature type="non-terminal residue" evidence="1">
    <location>
        <position position="1"/>
    </location>
</feature>
<proteinExistence type="predicted"/>
<organism evidence="1">
    <name type="scientific">marine metagenome</name>
    <dbReference type="NCBI Taxonomy" id="408172"/>
    <lineage>
        <taxon>unclassified sequences</taxon>
        <taxon>metagenomes</taxon>
        <taxon>ecological metagenomes</taxon>
    </lineage>
</organism>
<name>A0A382EWQ2_9ZZZZ</name>
<dbReference type="AlphaFoldDB" id="A0A382EWQ2"/>
<accession>A0A382EWQ2</accession>
<sequence>RAKRLHSGVTLFLESGGNVQLASDKTTEVIDTPFKIDSRIAPIPEGRHDWTTLVLSGGTNSSRPVSATIRGTLGGLWSGTQKAVSGGVTLRHSYKFRTTVSVNRTSADLDKPDASFVRTFWTARSNYSFHKDMFADVLVQWDPARKLFNCNVRFNLIHHPLSDLFIVWNEQRFETGEGIVPGRSVTIKLTQMLAF</sequence>
<dbReference type="EMBL" id="UINC01046403">
    <property type="protein sequence ID" value="SVB54373.1"/>
    <property type="molecule type" value="Genomic_DNA"/>
</dbReference>
<reference evidence="1" key="1">
    <citation type="submission" date="2018-05" db="EMBL/GenBank/DDBJ databases">
        <authorList>
            <person name="Lanie J.A."/>
            <person name="Ng W.-L."/>
            <person name="Kazmierczak K.M."/>
            <person name="Andrzejewski T.M."/>
            <person name="Davidsen T.M."/>
            <person name="Wayne K.J."/>
            <person name="Tettelin H."/>
            <person name="Glass J.I."/>
            <person name="Rusch D."/>
            <person name="Podicherti R."/>
            <person name="Tsui H.-C.T."/>
            <person name="Winkler M.E."/>
        </authorList>
    </citation>
    <scope>NUCLEOTIDE SEQUENCE</scope>
</reference>